<sequence length="349" mass="38036">MLGKLSLRAPCAALCLVVMTACSGEPVQRTGASAAHEFGGVDIETLLASSDHVDACTRRAVRFADRQYGPDFLPARWERLDCECRQDAMLARLETAAPGNTGLHNALLQLSLNPEVVSVIFDADRPGNFRALADFLQSRSETVLGVDEEDFYQLLAEARDVMQDPAREAVADSPACTEFAALAQKHFPDYADRMDTRLALRSLDYDKATSLFAMDALLFSTAAPERDCRIAFISDPAAYGITDTSGLTLDAANTACALLFEAMEKDLVIRSSARRTLARRVIVLGLDTVAHQTTSTPDDVHHYLADRARQTGAPAEWLQTVFDRLMAQDESDLVSQSVTAALEEAETSL</sequence>
<accession>A0ABQ1JWE7</accession>
<keyword evidence="3" id="KW-1185">Reference proteome</keyword>
<organism evidence="2 3">
    <name type="scientific">Henriciella pelagia</name>
    <dbReference type="NCBI Taxonomy" id="1977912"/>
    <lineage>
        <taxon>Bacteria</taxon>
        <taxon>Pseudomonadati</taxon>
        <taxon>Pseudomonadota</taxon>
        <taxon>Alphaproteobacteria</taxon>
        <taxon>Hyphomonadales</taxon>
        <taxon>Hyphomonadaceae</taxon>
        <taxon>Henriciella</taxon>
    </lineage>
</organism>
<gene>
    <name evidence="2" type="ORF">GCM10011503_26380</name>
</gene>
<name>A0ABQ1JWE7_9PROT</name>
<dbReference type="RefSeq" id="WP_084391212.1">
    <property type="nucleotide sequence ID" value="NZ_BMKF01000002.1"/>
</dbReference>
<dbReference type="PROSITE" id="PS51257">
    <property type="entry name" value="PROKAR_LIPOPROTEIN"/>
    <property type="match status" value="1"/>
</dbReference>
<dbReference type="EMBL" id="BMKF01000002">
    <property type="protein sequence ID" value="GGB76352.1"/>
    <property type="molecule type" value="Genomic_DNA"/>
</dbReference>
<feature type="chain" id="PRO_5047478267" evidence="1">
    <location>
        <begin position="24"/>
        <end position="349"/>
    </location>
</feature>
<proteinExistence type="predicted"/>
<evidence type="ECO:0000313" key="2">
    <source>
        <dbReference type="EMBL" id="GGB76352.1"/>
    </source>
</evidence>
<reference evidence="3" key="1">
    <citation type="journal article" date="2019" name="Int. J. Syst. Evol. Microbiol.">
        <title>The Global Catalogue of Microorganisms (GCM) 10K type strain sequencing project: providing services to taxonomists for standard genome sequencing and annotation.</title>
        <authorList>
            <consortium name="The Broad Institute Genomics Platform"/>
            <consortium name="The Broad Institute Genome Sequencing Center for Infectious Disease"/>
            <person name="Wu L."/>
            <person name="Ma J."/>
        </authorList>
    </citation>
    <scope>NUCLEOTIDE SEQUENCE [LARGE SCALE GENOMIC DNA]</scope>
    <source>
        <strain evidence="3">CGMCC 1.15928</strain>
    </source>
</reference>
<keyword evidence="1" id="KW-0732">Signal</keyword>
<evidence type="ECO:0000256" key="1">
    <source>
        <dbReference type="SAM" id="SignalP"/>
    </source>
</evidence>
<evidence type="ECO:0000313" key="3">
    <source>
        <dbReference type="Proteomes" id="UP000628854"/>
    </source>
</evidence>
<feature type="signal peptide" evidence="1">
    <location>
        <begin position="1"/>
        <end position="23"/>
    </location>
</feature>
<comment type="caution">
    <text evidence="2">The sequence shown here is derived from an EMBL/GenBank/DDBJ whole genome shotgun (WGS) entry which is preliminary data.</text>
</comment>
<protein>
    <submittedName>
        <fullName evidence="2">Uncharacterized protein</fullName>
    </submittedName>
</protein>
<dbReference type="Proteomes" id="UP000628854">
    <property type="component" value="Unassembled WGS sequence"/>
</dbReference>